<dbReference type="EMBL" id="JACHFR010000003">
    <property type="protein sequence ID" value="MBB5219563.1"/>
    <property type="molecule type" value="Genomic_DNA"/>
</dbReference>
<keyword evidence="1" id="KW-0732">Signal</keyword>
<keyword evidence="3" id="KW-1185">Reference proteome</keyword>
<organism evidence="2 3">
    <name type="scientific">Treponema rectale</name>
    <dbReference type="NCBI Taxonomy" id="744512"/>
    <lineage>
        <taxon>Bacteria</taxon>
        <taxon>Pseudomonadati</taxon>
        <taxon>Spirochaetota</taxon>
        <taxon>Spirochaetia</taxon>
        <taxon>Spirochaetales</taxon>
        <taxon>Treponemataceae</taxon>
        <taxon>Treponema</taxon>
    </lineage>
</organism>
<dbReference type="Proteomes" id="UP000578697">
    <property type="component" value="Unassembled WGS sequence"/>
</dbReference>
<evidence type="ECO:0000313" key="3">
    <source>
        <dbReference type="Proteomes" id="UP000578697"/>
    </source>
</evidence>
<reference evidence="2 3" key="1">
    <citation type="submission" date="2020-08" db="EMBL/GenBank/DDBJ databases">
        <title>Genomic Encyclopedia of Type Strains, Phase IV (KMG-IV): sequencing the most valuable type-strain genomes for metagenomic binning, comparative biology and taxonomic classification.</title>
        <authorList>
            <person name="Goeker M."/>
        </authorList>
    </citation>
    <scope>NUCLEOTIDE SEQUENCE [LARGE SCALE GENOMIC DNA]</scope>
    <source>
        <strain evidence="2 3">DSM 103679</strain>
    </source>
</reference>
<evidence type="ECO:0000256" key="1">
    <source>
        <dbReference type="SAM" id="SignalP"/>
    </source>
</evidence>
<gene>
    <name evidence="2" type="ORF">HNP77_001945</name>
</gene>
<name>A0A840SJ96_9SPIR</name>
<comment type="caution">
    <text evidence="2">The sequence shown here is derived from an EMBL/GenBank/DDBJ whole genome shotgun (WGS) entry which is preliminary data.</text>
</comment>
<dbReference type="RefSeq" id="WP_184652989.1">
    <property type="nucleotide sequence ID" value="NZ_JACHFR010000003.1"/>
</dbReference>
<sequence length="198" mass="21901">MFLILSIAALLVNVSCTTDAVDEGNYAVITLCQGTEDDVYTFTLPYAGQKKIYASTGKASSDASLTAYRIKAANGYEDEGQGYQTLEIEFVPSQTDEQGNTVDPYMIVTMYNFLHQNSSTSDVPEQRNFTITKDNLFSSANYKKASAEDGTLFLSWFVDEENAVNPDSAYTSQNSTVQRYRIKGVEFKSTIINSGLEE</sequence>
<dbReference type="AlphaFoldDB" id="A0A840SJ96"/>
<protein>
    <submittedName>
        <fullName evidence="2">Uncharacterized protein</fullName>
    </submittedName>
</protein>
<feature type="signal peptide" evidence="1">
    <location>
        <begin position="1"/>
        <end position="20"/>
    </location>
</feature>
<feature type="chain" id="PRO_5032387301" evidence="1">
    <location>
        <begin position="21"/>
        <end position="198"/>
    </location>
</feature>
<accession>A0A840SJ96</accession>
<evidence type="ECO:0000313" key="2">
    <source>
        <dbReference type="EMBL" id="MBB5219563.1"/>
    </source>
</evidence>
<proteinExistence type="predicted"/>